<reference evidence="1 2" key="1">
    <citation type="journal article" date="2013" name="Genome Announc.">
        <title>Draft genome sequences for three mercury-methylating, sulfate-reducing bacteria.</title>
        <authorList>
            <person name="Brown S.D."/>
            <person name="Hurt R.A.Jr."/>
            <person name="Gilmour C.C."/>
            <person name="Elias D.A."/>
        </authorList>
    </citation>
    <scope>NUCLEOTIDE SEQUENCE [LARGE SCALE GENOMIC DNA]</scope>
    <source>
        <strain evidence="1 2">DSM 2059</strain>
    </source>
</reference>
<evidence type="ECO:0000313" key="2">
    <source>
        <dbReference type="Proteomes" id="UP000014977"/>
    </source>
</evidence>
<comment type="caution">
    <text evidence="1">The sequence shown here is derived from an EMBL/GenBank/DDBJ whole genome shotgun (WGS) entry which is preliminary data.</text>
</comment>
<dbReference type="EMBL" id="ATHJ01000008">
    <property type="protein sequence ID" value="EPR45033.1"/>
    <property type="molecule type" value="Genomic_DNA"/>
</dbReference>
<accession>S7VKD0</accession>
<protein>
    <submittedName>
        <fullName evidence="1">Uncharacterized protein</fullName>
    </submittedName>
</protein>
<keyword evidence="2" id="KW-1185">Reference proteome</keyword>
<name>S7VKD0_DESML</name>
<proteinExistence type="predicted"/>
<evidence type="ECO:0000313" key="1">
    <source>
        <dbReference type="EMBL" id="EPR45033.1"/>
    </source>
</evidence>
<gene>
    <name evidence="1" type="ORF">dsmv_3726</name>
</gene>
<organism evidence="1 2">
    <name type="scientific">Desulfococcus multivorans DSM 2059</name>
    <dbReference type="NCBI Taxonomy" id="1121405"/>
    <lineage>
        <taxon>Bacteria</taxon>
        <taxon>Pseudomonadati</taxon>
        <taxon>Thermodesulfobacteriota</taxon>
        <taxon>Desulfobacteria</taxon>
        <taxon>Desulfobacterales</taxon>
        <taxon>Desulfococcaceae</taxon>
        <taxon>Desulfococcus</taxon>
    </lineage>
</organism>
<dbReference type="AlphaFoldDB" id="S7VKD0"/>
<dbReference type="Proteomes" id="UP000014977">
    <property type="component" value="Unassembled WGS sequence"/>
</dbReference>
<sequence length="48" mass="5578">MKFTAFLHKKLIDLLNDRCIVIWYDAGGDFKIFTDFRSTPRTASCCCD</sequence>
<feature type="non-terminal residue" evidence="1">
    <location>
        <position position="48"/>
    </location>
</feature>